<dbReference type="PANTHER" id="PTHR30203">
    <property type="entry name" value="OUTER MEMBRANE CATION EFFLUX PROTEIN"/>
    <property type="match status" value="1"/>
</dbReference>
<evidence type="ECO:0000256" key="1">
    <source>
        <dbReference type="SAM" id="Coils"/>
    </source>
</evidence>
<keyword evidence="2" id="KW-0732">Signal</keyword>
<protein>
    <submittedName>
        <fullName evidence="3">TolC family protein</fullName>
    </submittedName>
</protein>
<evidence type="ECO:0000313" key="3">
    <source>
        <dbReference type="EMBL" id="MFC4232200.1"/>
    </source>
</evidence>
<accession>A0ABV8PY24</accession>
<dbReference type="RefSeq" id="WP_379013965.1">
    <property type="nucleotide sequence ID" value="NZ_JBHSDC010000019.1"/>
</dbReference>
<dbReference type="PANTHER" id="PTHR30203:SF23">
    <property type="entry name" value="OUTER MEMBRANE EFFLUX PROTEIN"/>
    <property type="match status" value="1"/>
</dbReference>
<dbReference type="Proteomes" id="UP001595906">
    <property type="component" value="Unassembled WGS sequence"/>
</dbReference>
<feature type="coiled-coil region" evidence="1">
    <location>
        <begin position="325"/>
        <end position="352"/>
    </location>
</feature>
<reference evidence="4" key="1">
    <citation type="journal article" date="2019" name="Int. J. Syst. Evol. Microbiol.">
        <title>The Global Catalogue of Microorganisms (GCM) 10K type strain sequencing project: providing services to taxonomists for standard genome sequencing and annotation.</title>
        <authorList>
            <consortium name="The Broad Institute Genomics Platform"/>
            <consortium name="The Broad Institute Genome Sequencing Center for Infectious Disease"/>
            <person name="Wu L."/>
            <person name="Ma J."/>
        </authorList>
    </citation>
    <scope>NUCLEOTIDE SEQUENCE [LARGE SCALE GENOMIC DNA]</scope>
    <source>
        <strain evidence="4">CECT 8010</strain>
    </source>
</reference>
<dbReference type="SUPFAM" id="SSF56954">
    <property type="entry name" value="Outer membrane efflux proteins (OEP)"/>
    <property type="match status" value="1"/>
</dbReference>
<gene>
    <name evidence="3" type="ORF">ACFOW1_09880</name>
</gene>
<dbReference type="InterPro" id="IPR010131">
    <property type="entry name" value="MdtP/NodT-like"/>
</dbReference>
<feature type="signal peptide" evidence="2">
    <location>
        <begin position="1"/>
        <end position="18"/>
    </location>
</feature>
<dbReference type="Gene3D" id="1.20.1600.10">
    <property type="entry name" value="Outer membrane efflux proteins (OEP)"/>
    <property type="match status" value="1"/>
</dbReference>
<proteinExistence type="predicted"/>
<keyword evidence="4" id="KW-1185">Reference proteome</keyword>
<organism evidence="3 4">
    <name type="scientific">Parasediminibacterium paludis</name>
    <dbReference type="NCBI Taxonomy" id="908966"/>
    <lineage>
        <taxon>Bacteria</taxon>
        <taxon>Pseudomonadati</taxon>
        <taxon>Bacteroidota</taxon>
        <taxon>Chitinophagia</taxon>
        <taxon>Chitinophagales</taxon>
        <taxon>Chitinophagaceae</taxon>
        <taxon>Parasediminibacterium</taxon>
    </lineage>
</organism>
<name>A0ABV8PY24_9BACT</name>
<comment type="caution">
    <text evidence="3">The sequence shown here is derived from an EMBL/GenBank/DDBJ whole genome shotgun (WGS) entry which is preliminary data.</text>
</comment>
<feature type="chain" id="PRO_5047028249" evidence="2">
    <location>
        <begin position="19"/>
        <end position="412"/>
    </location>
</feature>
<sequence>MKYILIVFFLVKTVTALAQTRSLDAYISSGILNSPLLKDYKNQAESNAIDSLRINASYKPQVVATSSNTYAPTYKGYGYESAITNGGNFSQLISVTKRLVSKENLQNQYQLINLQNQTLQVLGKVTEQDIKRAIGTQYITAYGTWQQYLFNKEVLDVLKKEDTILRKLTEKNVYRQTDYLTFLITEQQQQLTISQIKIQFQNELATLNYLSGIRDTSFTTLATPKLEPLDLPNIEQTVFYEQYTIDSLKLKNNDALIEFNYKPKVNLYADAGHVSTFELDPYKNFGTSFGINISVPIYDGKQKKLQHDKNAIAQKTISNYQTYFKSQYQQQIAQLMQQLQATEQLITETTNQIKYIETLIDANRKLLATGDARIPDYILAITNYITTKNSITQNNINKLQIINQLNYWNRKK</sequence>
<evidence type="ECO:0000313" key="4">
    <source>
        <dbReference type="Proteomes" id="UP001595906"/>
    </source>
</evidence>
<dbReference type="EMBL" id="JBHSDC010000019">
    <property type="protein sequence ID" value="MFC4232200.1"/>
    <property type="molecule type" value="Genomic_DNA"/>
</dbReference>
<evidence type="ECO:0000256" key="2">
    <source>
        <dbReference type="SAM" id="SignalP"/>
    </source>
</evidence>
<keyword evidence="1" id="KW-0175">Coiled coil</keyword>